<dbReference type="InterPro" id="IPR056632">
    <property type="entry name" value="DUF7730"/>
</dbReference>
<organism evidence="2 3">
    <name type="scientific">Emergomyces africanus</name>
    <dbReference type="NCBI Taxonomy" id="1955775"/>
    <lineage>
        <taxon>Eukaryota</taxon>
        <taxon>Fungi</taxon>
        <taxon>Dikarya</taxon>
        <taxon>Ascomycota</taxon>
        <taxon>Pezizomycotina</taxon>
        <taxon>Eurotiomycetes</taxon>
        <taxon>Eurotiomycetidae</taxon>
        <taxon>Onygenales</taxon>
        <taxon>Ajellomycetaceae</taxon>
        <taxon>Emergomyces</taxon>
    </lineage>
</organism>
<dbReference type="PANTHER" id="PTHR38790">
    <property type="entry name" value="2EXR DOMAIN-CONTAINING PROTEIN-RELATED"/>
    <property type="match status" value="1"/>
</dbReference>
<evidence type="ECO:0000313" key="3">
    <source>
        <dbReference type="Proteomes" id="UP000091918"/>
    </source>
</evidence>
<dbReference type="AlphaFoldDB" id="A0A1B7P3S8"/>
<feature type="domain" description="DUF7730" evidence="1">
    <location>
        <begin position="24"/>
        <end position="224"/>
    </location>
</feature>
<comment type="caution">
    <text evidence="2">The sequence shown here is derived from an EMBL/GenBank/DDBJ whole genome shotgun (WGS) entry which is preliminary data.</text>
</comment>
<accession>A0A1B7P3S8</accession>
<reference evidence="2 3" key="1">
    <citation type="submission" date="2015-07" db="EMBL/GenBank/DDBJ databases">
        <title>Emmonsia species relationships and genome sequence.</title>
        <authorList>
            <person name="Cuomo C.A."/>
            <person name="Schwartz I.S."/>
            <person name="Kenyon C."/>
            <person name="de Hoog G.S."/>
            <person name="Govender N.P."/>
            <person name="Botha A."/>
            <person name="Moreno L."/>
            <person name="de Vries M."/>
            <person name="Munoz J.F."/>
            <person name="Stielow J.B."/>
        </authorList>
    </citation>
    <scope>NUCLEOTIDE SEQUENCE [LARGE SCALE GENOMIC DNA]</scope>
    <source>
        <strain evidence="2 3">CBS 136260</strain>
    </source>
</reference>
<gene>
    <name evidence="2" type="ORF">ACJ72_01939</name>
</gene>
<evidence type="ECO:0000259" key="1">
    <source>
        <dbReference type="Pfam" id="PF24864"/>
    </source>
</evidence>
<sequence>MFTFINSLPSFLSKIPAPTPETKTEQESHFLTRLPPEIRMLIYKLIFGHDTIHLLHNSSQVSHIRIPIRSGNRSRKYNNDNDNDNDNDNYIYYPYSVEKPQISSLLSTCRQIHKEAAPLFYSTPVFRVSLQETWNLFSKLIGPENLSHVRSLRAPAHLQAQSTITFGVASNNRSQPPKVALLLWASPVSYKDEEKRAHDEFCDILATNMHGLKDLMLVLVSLPEGQARSLESEWHVPFHRLRGLQKFALEIRNESDAEAEDTKALVKFLKETVCKRRDEDIVYLL</sequence>
<dbReference type="PANTHER" id="PTHR38790:SF4">
    <property type="entry name" value="2EXR DOMAIN-CONTAINING PROTEIN"/>
    <property type="match status" value="1"/>
</dbReference>
<name>A0A1B7P3S8_9EURO</name>
<proteinExistence type="predicted"/>
<dbReference type="OrthoDB" id="515692at2759"/>
<evidence type="ECO:0000313" key="2">
    <source>
        <dbReference type="EMBL" id="OAX83692.1"/>
    </source>
</evidence>
<protein>
    <recommendedName>
        <fullName evidence="1">DUF7730 domain-containing protein</fullName>
    </recommendedName>
</protein>
<dbReference type="Pfam" id="PF24864">
    <property type="entry name" value="DUF7730"/>
    <property type="match status" value="1"/>
</dbReference>
<dbReference type="Proteomes" id="UP000091918">
    <property type="component" value="Unassembled WGS sequence"/>
</dbReference>
<dbReference type="STRING" id="1658172.A0A1B7P3S8"/>
<keyword evidence="3" id="KW-1185">Reference proteome</keyword>
<dbReference type="EMBL" id="LGUA01000146">
    <property type="protein sequence ID" value="OAX83692.1"/>
    <property type="molecule type" value="Genomic_DNA"/>
</dbReference>